<evidence type="ECO:0000256" key="4">
    <source>
        <dbReference type="ARBA" id="ARBA00022989"/>
    </source>
</evidence>
<dbReference type="InterPro" id="IPR011701">
    <property type="entry name" value="MFS"/>
</dbReference>
<keyword evidence="5 7" id="KW-0472">Membrane</keyword>
<feature type="transmembrane region" description="Helical" evidence="7">
    <location>
        <begin position="128"/>
        <end position="148"/>
    </location>
</feature>
<feature type="transmembrane region" description="Helical" evidence="7">
    <location>
        <begin position="92"/>
        <end position="116"/>
    </location>
</feature>
<evidence type="ECO:0000256" key="6">
    <source>
        <dbReference type="SAM" id="MobiDB-lite"/>
    </source>
</evidence>
<dbReference type="SUPFAM" id="SSF103473">
    <property type="entry name" value="MFS general substrate transporter"/>
    <property type="match status" value="1"/>
</dbReference>
<dbReference type="Pfam" id="PF07690">
    <property type="entry name" value="MFS_1"/>
    <property type="match status" value="1"/>
</dbReference>
<feature type="transmembrane region" description="Helical" evidence="7">
    <location>
        <begin position="20"/>
        <end position="40"/>
    </location>
</feature>
<feature type="transmembrane region" description="Helical" evidence="7">
    <location>
        <begin position="217"/>
        <end position="235"/>
    </location>
</feature>
<sequence>MAAIFSYGFGQIKNPALHTYQIIFLFCGLLTCVSTPFIYWRLDNSVGEARFLSPEDRVKAVERLRANNTGNSATNKFKWGQVLEALLEIKTWLFLSMTLLVNVGGSVATVFGPIILAGLGFDKFKTSLLNIPFGVLQMILILVSSYVASYWRIKSLVIAALVVPVIVGLALLYVHDFPLGVLLLGYYFLSFLFGMNPLMISWMTANTGGSTKRSVMMSAYNGAAAAGNIIGPLLFTDNGAPLYAPGLRAILGIFVALLGVVGLQVLNLIMLNKLKERQRVRNGKPAKLYDTSMDAKFQTADAALNVAEASTSPTDSDPAHENPGHVHLGGNAFKDVTDKDNDEVR</sequence>
<evidence type="ECO:0000313" key="9">
    <source>
        <dbReference type="Proteomes" id="UP001437256"/>
    </source>
</evidence>
<dbReference type="InterPro" id="IPR036259">
    <property type="entry name" value="MFS_trans_sf"/>
</dbReference>
<evidence type="ECO:0000256" key="3">
    <source>
        <dbReference type="ARBA" id="ARBA00022692"/>
    </source>
</evidence>
<evidence type="ECO:0000256" key="5">
    <source>
        <dbReference type="ARBA" id="ARBA00023136"/>
    </source>
</evidence>
<dbReference type="PANTHER" id="PTHR43791:SF16">
    <property type="entry name" value="TRANSPORTER, PUTATIVE (AFU_ORTHOLOGUE AFUA_3G01840)-RELATED"/>
    <property type="match status" value="1"/>
</dbReference>
<name>A0ABR2ZBV0_9AGAR</name>
<dbReference type="PANTHER" id="PTHR43791">
    <property type="entry name" value="PERMEASE-RELATED"/>
    <property type="match status" value="1"/>
</dbReference>
<feature type="region of interest" description="Disordered" evidence="6">
    <location>
        <begin position="306"/>
        <end position="345"/>
    </location>
</feature>
<proteinExistence type="predicted"/>
<keyword evidence="4 7" id="KW-1133">Transmembrane helix</keyword>
<feature type="transmembrane region" description="Helical" evidence="7">
    <location>
        <begin position="155"/>
        <end position="174"/>
    </location>
</feature>
<accession>A0ABR2ZBV0</accession>
<keyword evidence="9" id="KW-1185">Reference proteome</keyword>
<comment type="caution">
    <text evidence="8">The sequence shown here is derived from an EMBL/GenBank/DDBJ whole genome shotgun (WGS) entry which is preliminary data.</text>
</comment>
<dbReference type="EMBL" id="JBBXMP010000252">
    <property type="protein sequence ID" value="KAL0059066.1"/>
    <property type="molecule type" value="Genomic_DNA"/>
</dbReference>
<evidence type="ECO:0000256" key="1">
    <source>
        <dbReference type="ARBA" id="ARBA00004141"/>
    </source>
</evidence>
<keyword evidence="3 7" id="KW-0812">Transmembrane</keyword>
<feature type="compositionally biased region" description="Basic and acidic residues" evidence="6">
    <location>
        <begin position="335"/>
        <end position="345"/>
    </location>
</feature>
<protein>
    <submittedName>
        <fullName evidence="8">Uncharacterized protein</fullName>
    </submittedName>
</protein>
<evidence type="ECO:0000256" key="7">
    <source>
        <dbReference type="SAM" id="Phobius"/>
    </source>
</evidence>
<evidence type="ECO:0000256" key="2">
    <source>
        <dbReference type="ARBA" id="ARBA00022448"/>
    </source>
</evidence>
<reference evidence="8 9" key="1">
    <citation type="submission" date="2024-05" db="EMBL/GenBank/DDBJ databases">
        <title>A draft genome resource for the thread blight pathogen Marasmius tenuissimus strain MS-2.</title>
        <authorList>
            <person name="Yulfo-Soto G.E."/>
            <person name="Baruah I.K."/>
            <person name="Amoako-Attah I."/>
            <person name="Bukari Y."/>
            <person name="Meinhardt L.W."/>
            <person name="Bailey B.A."/>
            <person name="Cohen S.P."/>
        </authorList>
    </citation>
    <scope>NUCLEOTIDE SEQUENCE [LARGE SCALE GENOMIC DNA]</scope>
    <source>
        <strain evidence="8 9">MS-2</strain>
    </source>
</reference>
<dbReference type="Proteomes" id="UP001437256">
    <property type="component" value="Unassembled WGS sequence"/>
</dbReference>
<feature type="transmembrane region" description="Helical" evidence="7">
    <location>
        <begin position="247"/>
        <end position="271"/>
    </location>
</feature>
<comment type="subcellular location">
    <subcellularLocation>
        <location evidence="1">Membrane</location>
        <topology evidence="1">Multi-pass membrane protein</topology>
    </subcellularLocation>
</comment>
<keyword evidence="2" id="KW-0813">Transport</keyword>
<evidence type="ECO:0000313" key="8">
    <source>
        <dbReference type="EMBL" id="KAL0059066.1"/>
    </source>
</evidence>
<organism evidence="8 9">
    <name type="scientific">Marasmius tenuissimus</name>
    <dbReference type="NCBI Taxonomy" id="585030"/>
    <lineage>
        <taxon>Eukaryota</taxon>
        <taxon>Fungi</taxon>
        <taxon>Dikarya</taxon>
        <taxon>Basidiomycota</taxon>
        <taxon>Agaricomycotina</taxon>
        <taxon>Agaricomycetes</taxon>
        <taxon>Agaricomycetidae</taxon>
        <taxon>Agaricales</taxon>
        <taxon>Marasmiineae</taxon>
        <taxon>Marasmiaceae</taxon>
        <taxon>Marasmius</taxon>
    </lineage>
</organism>
<gene>
    <name evidence="8" type="ORF">AAF712_014243</name>
</gene>
<dbReference type="Gene3D" id="1.20.1250.20">
    <property type="entry name" value="MFS general substrate transporter like domains"/>
    <property type="match status" value="1"/>
</dbReference>
<feature type="transmembrane region" description="Helical" evidence="7">
    <location>
        <begin position="186"/>
        <end position="205"/>
    </location>
</feature>